<dbReference type="RefSeq" id="WP_113614051.1">
    <property type="nucleotide sequence ID" value="NZ_QFFJ01000001.1"/>
</dbReference>
<dbReference type="GO" id="GO:0005737">
    <property type="term" value="C:cytoplasm"/>
    <property type="evidence" value="ECO:0007669"/>
    <property type="project" value="InterPro"/>
</dbReference>
<dbReference type="Pfam" id="PF00719">
    <property type="entry name" value="Pyrophosphatase"/>
    <property type="match status" value="1"/>
</dbReference>
<dbReference type="OrthoDB" id="5187599at2"/>
<keyword evidence="5" id="KW-0460">Magnesium</keyword>
<dbReference type="EC" id="3.6.1.1" evidence="2"/>
<evidence type="ECO:0000256" key="4">
    <source>
        <dbReference type="ARBA" id="ARBA00022801"/>
    </source>
</evidence>
<dbReference type="EMBL" id="QFFJ01000001">
    <property type="protein sequence ID" value="RBL91456.1"/>
    <property type="molecule type" value="Genomic_DNA"/>
</dbReference>
<dbReference type="GO" id="GO:0004427">
    <property type="term" value="F:inorganic diphosphate phosphatase activity"/>
    <property type="evidence" value="ECO:0007669"/>
    <property type="project" value="UniProtKB-EC"/>
</dbReference>
<dbReference type="SUPFAM" id="SSF50324">
    <property type="entry name" value="Inorganic pyrophosphatase"/>
    <property type="match status" value="1"/>
</dbReference>
<keyword evidence="3" id="KW-0479">Metal-binding</keyword>
<name>A0A365XYJ7_9BACT</name>
<evidence type="ECO:0000256" key="1">
    <source>
        <dbReference type="ARBA" id="ARBA00001946"/>
    </source>
</evidence>
<evidence type="ECO:0000313" key="6">
    <source>
        <dbReference type="EMBL" id="RBL91456.1"/>
    </source>
</evidence>
<dbReference type="Gene3D" id="3.90.80.10">
    <property type="entry name" value="Inorganic pyrophosphatase"/>
    <property type="match status" value="1"/>
</dbReference>
<evidence type="ECO:0000313" key="7">
    <source>
        <dbReference type="Proteomes" id="UP000253410"/>
    </source>
</evidence>
<accession>A0A365XYJ7</accession>
<dbReference type="GO" id="GO:0006796">
    <property type="term" value="P:phosphate-containing compound metabolic process"/>
    <property type="evidence" value="ECO:0007669"/>
    <property type="project" value="InterPro"/>
</dbReference>
<comment type="caution">
    <text evidence="6">The sequence shown here is derived from an EMBL/GenBank/DDBJ whole genome shotgun (WGS) entry which is preliminary data.</text>
</comment>
<evidence type="ECO:0000256" key="5">
    <source>
        <dbReference type="ARBA" id="ARBA00022842"/>
    </source>
</evidence>
<evidence type="ECO:0000256" key="2">
    <source>
        <dbReference type="ARBA" id="ARBA00012146"/>
    </source>
</evidence>
<proteinExistence type="predicted"/>
<keyword evidence="7" id="KW-1185">Reference proteome</keyword>
<evidence type="ECO:0000256" key="3">
    <source>
        <dbReference type="ARBA" id="ARBA00022723"/>
    </source>
</evidence>
<keyword evidence="4" id="KW-0378">Hydrolase</keyword>
<dbReference type="Proteomes" id="UP000253410">
    <property type="component" value="Unassembled WGS sequence"/>
</dbReference>
<comment type="cofactor">
    <cofactor evidence="1">
        <name>Mg(2+)</name>
        <dbReference type="ChEBI" id="CHEBI:18420"/>
    </cofactor>
</comment>
<dbReference type="InterPro" id="IPR036649">
    <property type="entry name" value="Pyrophosphatase_sf"/>
</dbReference>
<protein>
    <recommendedName>
        <fullName evidence="2">inorganic diphosphatase</fullName>
        <ecNumber evidence="2">3.6.1.1</ecNumber>
    </recommendedName>
</protein>
<dbReference type="InterPro" id="IPR008162">
    <property type="entry name" value="Pyrophosphatase"/>
</dbReference>
<dbReference type="GO" id="GO:0000287">
    <property type="term" value="F:magnesium ion binding"/>
    <property type="evidence" value="ECO:0007669"/>
    <property type="project" value="InterPro"/>
</dbReference>
<dbReference type="AlphaFoldDB" id="A0A365XYJ7"/>
<gene>
    <name evidence="6" type="ORF">DF182_02240</name>
</gene>
<reference evidence="6 7" key="1">
    <citation type="submission" date="2018-05" db="EMBL/GenBank/DDBJ databases">
        <title>Chitinophaga sp. K3CV102501T nov., isolated from isolated from a monsoon evergreen broad-leaved forest soil.</title>
        <authorList>
            <person name="Lv Y."/>
        </authorList>
    </citation>
    <scope>NUCLEOTIDE SEQUENCE [LARGE SCALE GENOMIC DNA]</scope>
    <source>
        <strain evidence="6 7">GDMCC 1.1325</strain>
    </source>
</reference>
<sequence>MIIKELQVVIETPRGSSEKFDFDPVSRFFVLSKALPAGMVFPFDFGFIPGTRGEDGCPLDILVLSEFKTFSGCMLKCRLIGAIKGIQREADGTQIRNDRYIAVPFVSTVYKEVDVMPDKLIRELEVFLMAYHQLEGKQFRPMGYLDAAPAYEQIKFV</sequence>
<dbReference type="PANTHER" id="PTHR10286">
    <property type="entry name" value="INORGANIC PYROPHOSPHATASE"/>
    <property type="match status" value="1"/>
</dbReference>
<organism evidence="6 7">
    <name type="scientific">Chitinophaga flava</name>
    <dbReference type="NCBI Taxonomy" id="2259036"/>
    <lineage>
        <taxon>Bacteria</taxon>
        <taxon>Pseudomonadati</taxon>
        <taxon>Bacteroidota</taxon>
        <taxon>Chitinophagia</taxon>
        <taxon>Chitinophagales</taxon>
        <taxon>Chitinophagaceae</taxon>
        <taxon>Chitinophaga</taxon>
    </lineage>
</organism>